<name>A0A1X7I641_9BACL</name>
<dbReference type="InterPro" id="IPR026590">
    <property type="entry name" value="Ssirtuin_cat_dom"/>
</dbReference>
<evidence type="ECO:0000256" key="5">
    <source>
        <dbReference type="PROSITE-ProRule" id="PRU00236"/>
    </source>
</evidence>
<evidence type="ECO:0000313" key="7">
    <source>
        <dbReference type="EMBL" id="SMG09567.1"/>
    </source>
</evidence>
<evidence type="ECO:0000256" key="4">
    <source>
        <dbReference type="HAMAP-Rule" id="MF_01968"/>
    </source>
</evidence>
<feature type="binding site" evidence="4">
    <location>
        <position position="42"/>
    </location>
    <ligand>
        <name>nicotinamide</name>
        <dbReference type="ChEBI" id="CHEBI:17154"/>
    </ligand>
</feature>
<keyword evidence="3 4" id="KW-0520">NAD</keyword>
<dbReference type="Gene3D" id="3.30.1600.10">
    <property type="entry name" value="SIR2/SIRT2 'Small Domain"/>
    <property type="match status" value="1"/>
</dbReference>
<evidence type="ECO:0000256" key="2">
    <source>
        <dbReference type="ARBA" id="ARBA00022679"/>
    </source>
</evidence>
<dbReference type="GO" id="GO:0070403">
    <property type="term" value="F:NAD+ binding"/>
    <property type="evidence" value="ECO:0007669"/>
    <property type="project" value="UniProtKB-UniRule"/>
</dbReference>
<feature type="active site" description="Proton acceptor" evidence="4 5">
    <location>
        <position position="133"/>
    </location>
</feature>
<dbReference type="HAMAP" id="MF_01968">
    <property type="entry name" value="Sirtuin_ClassU"/>
    <property type="match status" value="1"/>
</dbReference>
<keyword evidence="4 5" id="KW-0479">Metal-binding</keyword>
<feature type="binding site" evidence="4">
    <location>
        <position position="117"/>
    </location>
    <ligand>
        <name>NAD(+)</name>
        <dbReference type="ChEBI" id="CHEBI:57540"/>
    </ligand>
</feature>
<dbReference type="AlphaFoldDB" id="A0A1X7I641"/>
<feature type="binding site" evidence="4">
    <location>
        <position position="205"/>
    </location>
    <ligand>
        <name>NAD(+)</name>
        <dbReference type="ChEBI" id="CHEBI:57540"/>
    </ligand>
</feature>
<keyword evidence="8" id="KW-1185">Reference proteome</keyword>
<reference evidence="7 8" key="1">
    <citation type="submission" date="2017-04" db="EMBL/GenBank/DDBJ databases">
        <authorList>
            <person name="Afonso C.L."/>
            <person name="Miller P.J."/>
            <person name="Scott M.A."/>
            <person name="Spackman E."/>
            <person name="Goraichik I."/>
            <person name="Dimitrov K.M."/>
            <person name="Suarez D.L."/>
            <person name="Swayne D.E."/>
        </authorList>
    </citation>
    <scope>NUCLEOTIDE SEQUENCE [LARGE SCALE GENOMIC DNA]</scope>
    <source>
        <strain evidence="7 8">11</strain>
    </source>
</reference>
<dbReference type="GO" id="GO:0008270">
    <property type="term" value="F:zinc ion binding"/>
    <property type="evidence" value="ECO:0007669"/>
    <property type="project" value="UniProtKB-UniRule"/>
</dbReference>
<dbReference type="RefSeq" id="WP_085492448.1">
    <property type="nucleotide sequence ID" value="NZ_FXAZ01000001.1"/>
</dbReference>
<keyword evidence="4 5" id="KW-0862">Zinc</keyword>
<dbReference type="InterPro" id="IPR003000">
    <property type="entry name" value="Sirtuin"/>
</dbReference>
<feature type="binding site" evidence="4">
    <location>
        <position position="227"/>
    </location>
    <ligand>
        <name>NAD(+)</name>
        <dbReference type="ChEBI" id="CHEBI:57540"/>
    </ligand>
</feature>
<feature type="binding site" evidence="4">
    <location>
        <position position="204"/>
    </location>
    <ligand>
        <name>NAD(+)</name>
        <dbReference type="ChEBI" id="CHEBI:57540"/>
    </ligand>
</feature>
<comment type="cofactor">
    <cofactor evidence="4">
        <name>Zn(2+)</name>
        <dbReference type="ChEBI" id="CHEBI:29105"/>
    </cofactor>
    <text evidence="4">Binds 1 zinc ion per subunit.</text>
</comment>
<dbReference type="Gene3D" id="3.40.50.1220">
    <property type="entry name" value="TPP-binding domain"/>
    <property type="match status" value="1"/>
</dbReference>
<dbReference type="GO" id="GO:0005737">
    <property type="term" value="C:cytoplasm"/>
    <property type="evidence" value="ECO:0007669"/>
    <property type="project" value="UniProtKB-SubCell"/>
</dbReference>
<comment type="catalytic activity">
    <reaction evidence="4">
        <text>N(6)-acetyl-L-lysyl-[protein] + NAD(+) + H2O = 2''-O-acetyl-ADP-D-ribose + nicotinamide + L-lysyl-[protein]</text>
        <dbReference type="Rhea" id="RHEA:43636"/>
        <dbReference type="Rhea" id="RHEA-COMP:9752"/>
        <dbReference type="Rhea" id="RHEA-COMP:10731"/>
        <dbReference type="ChEBI" id="CHEBI:15377"/>
        <dbReference type="ChEBI" id="CHEBI:17154"/>
        <dbReference type="ChEBI" id="CHEBI:29969"/>
        <dbReference type="ChEBI" id="CHEBI:57540"/>
        <dbReference type="ChEBI" id="CHEBI:61930"/>
        <dbReference type="ChEBI" id="CHEBI:83767"/>
        <dbReference type="EC" id="2.3.1.286"/>
    </reaction>
</comment>
<keyword evidence="2 4" id="KW-0808">Transferase</keyword>
<protein>
    <recommendedName>
        <fullName evidence="4">NAD-dependent protein deacetylase</fullName>
        <ecNumber evidence="4">2.3.1.286</ecNumber>
    </recommendedName>
    <alternativeName>
        <fullName evidence="4">Regulatory protein SIR2 homolog</fullName>
    </alternativeName>
</protein>
<feature type="binding site" evidence="4">
    <location>
        <position position="117"/>
    </location>
    <ligand>
        <name>nicotinamide</name>
        <dbReference type="ChEBI" id="CHEBI:17154"/>
    </ligand>
</feature>
<dbReference type="PROSITE" id="PS50305">
    <property type="entry name" value="SIRTUIN"/>
    <property type="match status" value="1"/>
</dbReference>
<dbReference type="Pfam" id="PF02146">
    <property type="entry name" value="SIR2"/>
    <property type="match status" value="1"/>
</dbReference>
<evidence type="ECO:0000313" key="8">
    <source>
        <dbReference type="Proteomes" id="UP000193834"/>
    </source>
</evidence>
<dbReference type="SUPFAM" id="SSF52467">
    <property type="entry name" value="DHS-like NAD/FAD-binding domain"/>
    <property type="match status" value="1"/>
</dbReference>
<dbReference type="OrthoDB" id="9800582at2"/>
<keyword evidence="1 4" id="KW-0963">Cytoplasm</keyword>
<feature type="binding site" evidence="4">
    <location>
        <position position="118"/>
    </location>
    <ligand>
        <name>nicotinamide</name>
        <dbReference type="ChEBI" id="CHEBI:17154"/>
    </ligand>
</feature>
<feature type="binding site" evidence="4">
    <location>
        <position position="42"/>
    </location>
    <ligand>
        <name>NAD(+)</name>
        <dbReference type="ChEBI" id="CHEBI:57540"/>
    </ligand>
</feature>
<dbReference type="InterPro" id="IPR026591">
    <property type="entry name" value="Sirtuin_cat_small_dom_sf"/>
</dbReference>
<comment type="subcellular location">
    <subcellularLocation>
        <location evidence="4">Cytoplasm</location>
    </subcellularLocation>
</comment>
<dbReference type="STRING" id="1852522.SAMN06295960_0141"/>
<feature type="binding site" evidence="4 5">
    <location>
        <position position="163"/>
    </location>
    <ligand>
        <name>Zn(2+)</name>
        <dbReference type="ChEBI" id="CHEBI:29105"/>
    </ligand>
</feature>
<sequence>MKKEPIRYEEQVQKLAELLRSSERIVFFGGAGTSTESGIPDFRSAGGVFKGEEGKVPYPYPPEVMVSRSFFYQNTEMFYTFYRDKLIHPEAKPNPGHQVLAKLEEEGRLQAVITQNIDGLHQLAGSREVIELHGSIHRNDCLSCRARYDLSTVLHSSTNIPACPACGGMLKPDVVLYEEALHEEDIASAIHHVQAADLLIIGGTSLSVQPAASFVQMGRGARIVLMNRTETSMDWQAEAIFREPLGKLLADAYLALKR</sequence>
<dbReference type="NCBIfam" id="NF001752">
    <property type="entry name" value="PRK00481.1-1"/>
    <property type="match status" value="1"/>
</dbReference>
<feature type="binding site" evidence="4">
    <location>
        <position position="31"/>
    </location>
    <ligand>
        <name>NAD(+)</name>
        <dbReference type="ChEBI" id="CHEBI:57540"/>
    </ligand>
</feature>
<organism evidence="7 8">
    <name type="scientific">Paenibacillus aquistagni</name>
    <dbReference type="NCBI Taxonomy" id="1852522"/>
    <lineage>
        <taxon>Bacteria</taxon>
        <taxon>Bacillati</taxon>
        <taxon>Bacillota</taxon>
        <taxon>Bacilli</taxon>
        <taxon>Bacillales</taxon>
        <taxon>Paenibacillaceae</taxon>
        <taxon>Paenibacillus</taxon>
    </lineage>
</organism>
<dbReference type="InterPro" id="IPR050134">
    <property type="entry name" value="NAD-dep_sirtuin_deacylases"/>
</dbReference>
<feature type="domain" description="Deacetylase sirtuin-type" evidence="6">
    <location>
        <begin position="5"/>
        <end position="258"/>
    </location>
</feature>
<dbReference type="CDD" id="cd01407">
    <property type="entry name" value="SIR2-fam"/>
    <property type="match status" value="1"/>
</dbReference>
<gene>
    <name evidence="4" type="primary">cobB</name>
    <name evidence="7" type="ORF">SAMN06295960_0141</name>
</gene>
<dbReference type="PANTHER" id="PTHR11085">
    <property type="entry name" value="NAD-DEPENDENT PROTEIN DEACYLASE SIRTUIN-5, MITOCHONDRIAL-RELATED"/>
    <property type="match status" value="1"/>
</dbReference>
<feature type="binding site" evidence="4">
    <location>
        <position position="115"/>
    </location>
    <ligand>
        <name>NAD(+)</name>
        <dbReference type="ChEBI" id="CHEBI:57540"/>
    </ligand>
</feature>
<feature type="binding site" evidence="4 5">
    <location>
        <position position="144"/>
    </location>
    <ligand>
        <name>Zn(2+)</name>
        <dbReference type="ChEBI" id="CHEBI:29105"/>
    </ligand>
</feature>
<dbReference type="InterPro" id="IPR029035">
    <property type="entry name" value="DHS-like_NAD/FAD-binding_dom"/>
</dbReference>
<accession>A0A1X7I641</accession>
<comment type="function">
    <text evidence="4">NAD-dependent protein deacetylase which modulates the activities of several enzymes which are inactive in their acetylated form.</text>
</comment>
<dbReference type="InterPro" id="IPR028628">
    <property type="entry name" value="Sirtuin_class_U"/>
</dbReference>
<feature type="binding site" evidence="4">
    <location>
        <position position="118"/>
    </location>
    <ligand>
        <name>NAD(+)</name>
        <dbReference type="ChEBI" id="CHEBI:57540"/>
    </ligand>
</feature>
<proteinExistence type="inferred from homology"/>
<feature type="binding site" evidence="4 5">
    <location>
        <position position="141"/>
    </location>
    <ligand>
        <name>Zn(2+)</name>
        <dbReference type="ChEBI" id="CHEBI:29105"/>
    </ligand>
</feature>
<dbReference type="GO" id="GO:0017136">
    <property type="term" value="F:histone deacetylase activity, NAD-dependent"/>
    <property type="evidence" value="ECO:0007669"/>
    <property type="project" value="TreeGrafter"/>
</dbReference>
<feature type="binding site" evidence="4 5">
    <location>
        <position position="166"/>
    </location>
    <ligand>
        <name>Zn(2+)</name>
        <dbReference type="ChEBI" id="CHEBI:29105"/>
    </ligand>
</feature>
<evidence type="ECO:0000259" key="6">
    <source>
        <dbReference type="PROSITE" id="PS50305"/>
    </source>
</evidence>
<feature type="binding site" evidence="4">
    <location>
        <position position="35"/>
    </location>
    <ligand>
        <name>NAD(+)</name>
        <dbReference type="ChEBI" id="CHEBI:57540"/>
    </ligand>
</feature>
<evidence type="ECO:0000256" key="3">
    <source>
        <dbReference type="ARBA" id="ARBA00023027"/>
    </source>
</evidence>
<feature type="binding site" evidence="4">
    <location>
        <position position="43"/>
    </location>
    <ligand>
        <name>NAD(+)</name>
        <dbReference type="ChEBI" id="CHEBI:57540"/>
    </ligand>
</feature>
<feature type="binding site" evidence="4">
    <location>
        <position position="133"/>
    </location>
    <ligand>
        <name>NAD(+)</name>
        <dbReference type="ChEBI" id="CHEBI:57540"/>
    </ligand>
</feature>
<comment type="caution">
    <text evidence="4">Lacks conserved residue(s) required for the propagation of feature annotation.</text>
</comment>
<dbReference type="Proteomes" id="UP000193834">
    <property type="component" value="Unassembled WGS sequence"/>
</dbReference>
<dbReference type="EMBL" id="FXAZ01000001">
    <property type="protein sequence ID" value="SMG09567.1"/>
    <property type="molecule type" value="Genomic_DNA"/>
</dbReference>
<evidence type="ECO:0000256" key="1">
    <source>
        <dbReference type="ARBA" id="ARBA00022490"/>
    </source>
</evidence>
<dbReference type="PANTHER" id="PTHR11085:SF4">
    <property type="entry name" value="NAD-DEPENDENT PROTEIN DEACYLASE"/>
    <property type="match status" value="1"/>
</dbReference>
<dbReference type="EC" id="2.3.1.286" evidence="4"/>
<comment type="similarity">
    <text evidence="4">Belongs to the sirtuin family. Class U subfamily.</text>
</comment>